<dbReference type="PANTHER" id="PTHR43528">
    <property type="entry name" value="ALPHA-KETOGLUTARATE PERMEASE"/>
    <property type="match status" value="1"/>
</dbReference>
<keyword evidence="11" id="KW-1185">Reference proteome</keyword>
<dbReference type="PANTHER" id="PTHR43528:SF7">
    <property type="entry name" value="MFS TRANSPORTER"/>
    <property type="match status" value="1"/>
</dbReference>
<organism evidence="10 11">
    <name type="scientific">Entomomonas moraniae</name>
    <dbReference type="NCBI Taxonomy" id="2213226"/>
    <lineage>
        <taxon>Bacteria</taxon>
        <taxon>Pseudomonadati</taxon>
        <taxon>Pseudomonadota</taxon>
        <taxon>Gammaproteobacteria</taxon>
        <taxon>Pseudomonadales</taxon>
        <taxon>Pseudomonadaceae</taxon>
        <taxon>Entomomonas</taxon>
    </lineage>
</organism>
<evidence type="ECO:0000259" key="9">
    <source>
        <dbReference type="PROSITE" id="PS50850"/>
    </source>
</evidence>
<dbReference type="AlphaFoldDB" id="A0A3Q9JMH8"/>
<feature type="transmembrane region" description="Helical" evidence="8">
    <location>
        <begin position="336"/>
        <end position="360"/>
    </location>
</feature>
<evidence type="ECO:0000256" key="8">
    <source>
        <dbReference type="SAM" id="Phobius"/>
    </source>
</evidence>
<evidence type="ECO:0000256" key="7">
    <source>
        <dbReference type="ARBA" id="ARBA00023136"/>
    </source>
</evidence>
<feature type="domain" description="Major facilitator superfamily (MFS) profile" evidence="9">
    <location>
        <begin position="14"/>
        <end position="424"/>
    </location>
</feature>
<dbReference type="RefSeq" id="WP_127163397.1">
    <property type="nucleotide sequence ID" value="NZ_CP029822.1"/>
</dbReference>
<dbReference type="Proteomes" id="UP000273143">
    <property type="component" value="Chromosome"/>
</dbReference>
<evidence type="ECO:0000256" key="1">
    <source>
        <dbReference type="ARBA" id="ARBA00004651"/>
    </source>
</evidence>
<accession>A0A3Q9JMH8</accession>
<feature type="transmembrane region" description="Helical" evidence="8">
    <location>
        <begin position="152"/>
        <end position="175"/>
    </location>
</feature>
<keyword evidence="7 8" id="KW-0472">Membrane</keyword>
<feature type="transmembrane region" description="Helical" evidence="8">
    <location>
        <begin position="307"/>
        <end position="324"/>
    </location>
</feature>
<keyword evidence="3" id="KW-1003">Cell membrane</keyword>
<evidence type="ECO:0000313" key="11">
    <source>
        <dbReference type="Proteomes" id="UP000273143"/>
    </source>
</evidence>
<evidence type="ECO:0000256" key="4">
    <source>
        <dbReference type="ARBA" id="ARBA00022692"/>
    </source>
</evidence>
<keyword evidence="2" id="KW-0813">Transport</keyword>
<feature type="transmembrane region" description="Helical" evidence="8">
    <location>
        <begin position="276"/>
        <end position="295"/>
    </location>
</feature>
<dbReference type="InterPro" id="IPR051084">
    <property type="entry name" value="H+-coupled_symporters"/>
</dbReference>
<evidence type="ECO:0000256" key="5">
    <source>
        <dbReference type="ARBA" id="ARBA00022847"/>
    </source>
</evidence>
<dbReference type="GO" id="GO:0015293">
    <property type="term" value="F:symporter activity"/>
    <property type="evidence" value="ECO:0007669"/>
    <property type="project" value="UniProtKB-KW"/>
</dbReference>
<keyword evidence="6 8" id="KW-1133">Transmembrane helix</keyword>
<comment type="subcellular location">
    <subcellularLocation>
        <location evidence="1">Cell membrane</location>
        <topology evidence="1">Multi-pass membrane protein</topology>
    </subcellularLocation>
</comment>
<dbReference type="PROSITE" id="PS50850">
    <property type="entry name" value="MFS"/>
    <property type="match status" value="1"/>
</dbReference>
<feature type="transmembrane region" description="Helical" evidence="8">
    <location>
        <begin position="55"/>
        <end position="75"/>
    </location>
</feature>
<feature type="transmembrane region" description="Helical" evidence="8">
    <location>
        <begin position="372"/>
        <end position="394"/>
    </location>
</feature>
<dbReference type="EMBL" id="CP029822">
    <property type="protein sequence ID" value="AZS50791.1"/>
    <property type="molecule type" value="Genomic_DNA"/>
</dbReference>
<keyword evidence="5" id="KW-0769">Symport</keyword>
<feature type="transmembrane region" description="Helical" evidence="8">
    <location>
        <begin position="111"/>
        <end position="131"/>
    </location>
</feature>
<dbReference type="Gene3D" id="1.20.1250.20">
    <property type="entry name" value="MFS general substrate transporter like domains"/>
    <property type="match status" value="1"/>
</dbReference>
<dbReference type="InterPro" id="IPR020846">
    <property type="entry name" value="MFS_dom"/>
</dbReference>
<keyword evidence="4 8" id="KW-0812">Transmembrane</keyword>
<protein>
    <submittedName>
        <fullName evidence="10">MFS transporter</fullName>
    </submittedName>
</protein>
<dbReference type="KEGG" id="emo:DM558_08360"/>
<gene>
    <name evidence="10" type="ORF">DM558_08360</name>
</gene>
<proteinExistence type="predicted"/>
<dbReference type="Pfam" id="PF07690">
    <property type="entry name" value="MFS_1"/>
    <property type="match status" value="1"/>
</dbReference>
<feature type="transmembrane region" description="Helical" evidence="8">
    <location>
        <begin position="400"/>
        <end position="418"/>
    </location>
</feature>
<evidence type="ECO:0000256" key="3">
    <source>
        <dbReference type="ARBA" id="ARBA00022475"/>
    </source>
</evidence>
<dbReference type="SUPFAM" id="SSF103473">
    <property type="entry name" value="MFS general substrate transporter"/>
    <property type="match status" value="1"/>
</dbReference>
<sequence length="427" mass="46772">MSKPSPLTRNDVKTLALASLGAMLEIYDFVIFIFLLNELGQLFFPSDIPNWIVRLQSIGIFAAGFLVRPISGIIIGHFSDKQGRKKMFIFTILLMALPTLGISLLPTYQAIGIAAPLLLLTMRIMQGIAIGGEIPSSWVFVAEHSAKQRHGLSLGLLTCGISGGSLLGALVLLCLKSSLDQQQILAYGWRIPFMIGGCLGLITFYLRQHLAETPVFQEILSKRQLAKEWPLKTVLKNYLPATALCGVMTWSTASVVIIIILLLPAQLQQLNLSSTLIFKANALATLMMVFGNISFGWLNDRLNLRSTYLFSWGGVIVAGYYFFSQLSPAISNAQLIINYMFIGYFAGVTVTMPILGITLFPSTIRVSGISFAYNLTFAITSLITPVIITLWGHYNNMASAYYLIIASVASIATGLIAYRVKGSALYE</sequence>
<evidence type="ECO:0000313" key="10">
    <source>
        <dbReference type="EMBL" id="AZS50791.1"/>
    </source>
</evidence>
<evidence type="ECO:0000256" key="2">
    <source>
        <dbReference type="ARBA" id="ARBA00022448"/>
    </source>
</evidence>
<dbReference type="InterPro" id="IPR011701">
    <property type="entry name" value="MFS"/>
</dbReference>
<evidence type="ECO:0000256" key="6">
    <source>
        <dbReference type="ARBA" id="ARBA00022989"/>
    </source>
</evidence>
<reference evidence="11" key="1">
    <citation type="submission" date="2018-06" db="EMBL/GenBank/DDBJ databases">
        <title>Complete genome of Pseudomonas insecticola strain QZS01.</title>
        <authorList>
            <person name="Wang J."/>
            <person name="Su Q."/>
        </authorList>
    </citation>
    <scope>NUCLEOTIDE SEQUENCE [LARGE SCALE GENOMIC DNA]</scope>
    <source>
        <strain evidence="11">QZS01</strain>
    </source>
</reference>
<feature type="transmembrane region" description="Helical" evidence="8">
    <location>
        <begin position="87"/>
        <end position="105"/>
    </location>
</feature>
<dbReference type="InterPro" id="IPR036259">
    <property type="entry name" value="MFS_trans_sf"/>
</dbReference>
<feature type="transmembrane region" description="Helical" evidence="8">
    <location>
        <begin position="12"/>
        <end position="35"/>
    </location>
</feature>
<name>A0A3Q9JMH8_9GAMM</name>
<dbReference type="GO" id="GO:0005886">
    <property type="term" value="C:plasma membrane"/>
    <property type="evidence" value="ECO:0007669"/>
    <property type="project" value="UniProtKB-SubCell"/>
</dbReference>
<feature type="transmembrane region" description="Helical" evidence="8">
    <location>
        <begin position="238"/>
        <end position="264"/>
    </location>
</feature>
<feature type="transmembrane region" description="Helical" evidence="8">
    <location>
        <begin position="187"/>
        <end position="206"/>
    </location>
</feature>